<dbReference type="PRINTS" id="PR00412">
    <property type="entry name" value="EPOXHYDRLASE"/>
</dbReference>
<feature type="domain" description="AB hydrolase-1" evidence="3">
    <location>
        <begin position="38"/>
        <end position="274"/>
    </location>
</feature>
<dbReference type="GO" id="GO:0016787">
    <property type="term" value="F:hydrolase activity"/>
    <property type="evidence" value="ECO:0007669"/>
    <property type="project" value="UniProtKB-KW"/>
</dbReference>
<protein>
    <submittedName>
        <fullName evidence="4">Bifunctional epoxide hydrolase 2</fullName>
    </submittedName>
</protein>
<keyword evidence="5" id="KW-1185">Reference proteome</keyword>
<evidence type="ECO:0000256" key="2">
    <source>
        <dbReference type="ARBA" id="ARBA00038334"/>
    </source>
</evidence>
<sequence length="277" mass="31223">MDPQNPASFNHRTETLSTGRTYHFVDQLPDSYDPKQTPTLLCVHGFPDLWYGWRYQIGPWVRKGCRVVVPDMLGYGGTDKPADASEYSTKKLCVDLAALLDLLGVRQAVVVGHDWGAYTAGRFALWYPKRLLALVIMSVPYTPPSRIYIPVEDVAKLAPNLGYQADFANPATTTDIEANLERFLSITFRKAPSNENYLRQGTLKKVLRATGEGPSVLNDNEFQYYLSELKKGMTGPLKYYRTAKYRYDEEQAAGLPAHLPPYLPVLFLWGTLDRCCA</sequence>
<dbReference type="InterPro" id="IPR000639">
    <property type="entry name" value="Epox_hydrolase-like"/>
</dbReference>
<comment type="similarity">
    <text evidence="2">Belongs to the AB hydrolase superfamily. Epoxide hydrolase family.</text>
</comment>
<dbReference type="EMBL" id="LUEZ02000071">
    <property type="protein sequence ID" value="RDB19886.1"/>
    <property type="molecule type" value="Genomic_DNA"/>
</dbReference>
<evidence type="ECO:0000313" key="5">
    <source>
        <dbReference type="Proteomes" id="UP000076154"/>
    </source>
</evidence>
<comment type="caution">
    <text evidence="4">The sequence shown here is derived from an EMBL/GenBank/DDBJ whole genome shotgun (WGS) entry which is preliminary data.</text>
</comment>
<evidence type="ECO:0000313" key="4">
    <source>
        <dbReference type="EMBL" id="RDB19886.1"/>
    </source>
</evidence>
<dbReference type="PRINTS" id="PR00111">
    <property type="entry name" value="ABHYDROLASE"/>
</dbReference>
<proteinExistence type="inferred from homology"/>
<dbReference type="STRING" id="39966.A0A369JM83"/>
<keyword evidence="1 4" id="KW-0378">Hydrolase</keyword>
<gene>
    <name evidence="4" type="primary">Ephx2_0</name>
    <name evidence="4" type="ORF">Hypma_012827</name>
</gene>
<dbReference type="Pfam" id="PF00561">
    <property type="entry name" value="Abhydrolase_1"/>
    <property type="match status" value="1"/>
</dbReference>
<dbReference type="InParanoid" id="A0A369JM83"/>
<organism evidence="4 5">
    <name type="scientific">Hypsizygus marmoreus</name>
    <name type="common">White beech mushroom</name>
    <name type="synonym">Agaricus marmoreus</name>
    <dbReference type="NCBI Taxonomy" id="39966"/>
    <lineage>
        <taxon>Eukaryota</taxon>
        <taxon>Fungi</taxon>
        <taxon>Dikarya</taxon>
        <taxon>Basidiomycota</taxon>
        <taxon>Agaricomycotina</taxon>
        <taxon>Agaricomycetes</taxon>
        <taxon>Agaricomycetidae</taxon>
        <taxon>Agaricales</taxon>
        <taxon>Tricholomatineae</taxon>
        <taxon>Lyophyllaceae</taxon>
        <taxon>Hypsizygus</taxon>
    </lineage>
</organism>
<dbReference type="InterPro" id="IPR029058">
    <property type="entry name" value="AB_hydrolase_fold"/>
</dbReference>
<name>A0A369JM83_HYPMA</name>
<dbReference type="Gene3D" id="3.40.50.1820">
    <property type="entry name" value="alpha/beta hydrolase"/>
    <property type="match status" value="1"/>
</dbReference>
<evidence type="ECO:0000256" key="1">
    <source>
        <dbReference type="ARBA" id="ARBA00022801"/>
    </source>
</evidence>
<reference evidence="4" key="1">
    <citation type="submission" date="2018-04" db="EMBL/GenBank/DDBJ databases">
        <title>Whole genome sequencing of Hypsizygus marmoreus.</title>
        <authorList>
            <person name="Choi I.-G."/>
            <person name="Min B."/>
            <person name="Kim J.-G."/>
            <person name="Kim S."/>
            <person name="Oh Y.-L."/>
            <person name="Kong W.-S."/>
            <person name="Park H."/>
            <person name="Jeong J."/>
            <person name="Song E.-S."/>
        </authorList>
    </citation>
    <scope>NUCLEOTIDE SEQUENCE [LARGE SCALE GENOMIC DNA]</scope>
    <source>
        <strain evidence="4">51987-8</strain>
    </source>
</reference>
<accession>A0A369JM83</accession>
<dbReference type="AlphaFoldDB" id="A0A369JM83"/>
<dbReference type="PANTHER" id="PTHR43329">
    <property type="entry name" value="EPOXIDE HYDROLASE"/>
    <property type="match status" value="1"/>
</dbReference>
<dbReference type="SUPFAM" id="SSF53474">
    <property type="entry name" value="alpha/beta-Hydrolases"/>
    <property type="match status" value="1"/>
</dbReference>
<dbReference type="OrthoDB" id="284184at2759"/>
<dbReference type="InterPro" id="IPR000073">
    <property type="entry name" value="AB_hydrolase_1"/>
</dbReference>
<evidence type="ECO:0000259" key="3">
    <source>
        <dbReference type="Pfam" id="PF00561"/>
    </source>
</evidence>
<dbReference type="Proteomes" id="UP000076154">
    <property type="component" value="Unassembled WGS sequence"/>
</dbReference>